<organism evidence="2 3">
    <name type="scientific">Trichonephila clavipes</name>
    <name type="common">Golden silk orbweaver</name>
    <name type="synonym">Nephila clavipes</name>
    <dbReference type="NCBI Taxonomy" id="2585209"/>
    <lineage>
        <taxon>Eukaryota</taxon>
        <taxon>Metazoa</taxon>
        <taxon>Ecdysozoa</taxon>
        <taxon>Arthropoda</taxon>
        <taxon>Chelicerata</taxon>
        <taxon>Arachnida</taxon>
        <taxon>Araneae</taxon>
        <taxon>Araneomorphae</taxon>
        <taxon>Entelegynae</taxon>
        <taxon>Araneoidea</taxon>
        <taxon>Nephilidae</taxon>
        <taxon>Trichonephila</taxon>
    </lineage>
</organism>
<feature type="region of interest" description="Disordered" evidence="1">
    <location>
        <begin position="33"/>
        <end position="142"/>
    </location>
</feature>
<keyword evidence="3" id="KW-1185">Reference proteome</keyword>
<dbReference type="Proteomes" id="UP000887159">
    <property type="component" value="Unassembled WGS sequence"/>
</dbReference>
<dbReference type="AlphaFoldDB" id="A0A8X6SED7"/>
<gene>
    <name evidence="2" type="ORF">TNCV_4975591</name>
</gene>
<proteinExistence type="predicted"/>
<evidence type="ECO:0000313" key="3">
    <source>
        <dbReference type="Proteomes" id="UP000887159"/>
    </source>
</evidence>
<comment type="caution">
    <text evidence="2">The sequence shown here is derived from an EMBL/GenBank/DDBJ whole genome shotgun (WGS) entry which is preliminary data.</text>
</comment>
<protein>
    <submittedName>
        <fullName evidence="2">Uncharacterized protein</fullName>
    </submittedName>
</protein>
<feature type="compositionally biased region" description="Pro residues" evidence="1">
    <location>
        <begin position="72"/>
        <end position="85"/>
    </location>
</feature>
<sequence>MSDIEFHEGMPFDVEDITNAFVIIDDLMNEKIQPQLLKPDGETSQNAYENKDKLEEPKEASFIEQKPSYVSCPPPSAPPPPPPPNLDKSSSRKSNIEVTQSVVNSTVPPPIPSRSSLSSGHHGNKPPPPLPARPQPHLPPRK</sequence>
<feature type="compositionally biased region" description="Pro residues" evidence="1">
    <location>
        <begin position="125"/>
        <end position="142"/>
    </location>
</feature>
<dbReference type="EMBL" id="BMAU01021309">
    <property type="protein sequence ID" value="GFY12059.1"/>
    <property type="molecule type" value="Genomic_DNA"/>
</dbReference>
<name>A0A8X6SED7_TRICX</name>
<evidence type="ECO:0000256" key="1">
    <source>
        <dbReference type="SAM" id="MobiDB-lite"/>
    </source>
</evidence>
<reference evidence="2" key="1">
    <citation type="submission" date="2020-08" db="EMBL/GenBank/DDBJ databases">
        <title>Multicomponent nature underlies the extraordinary mechanical properties of spider dragline silk.</title>
        <authorList>
            <person name="Kono N."/>
            <person name="Nakamura H."/>
            <person name="Mori M."/>
            <person name="Yoshida Y."/>
            <person name="Ohtoshi R."/>
            <person name="Malay A.D."/>
            <person name="Moran D.A.P."/>
            <person name="Tomita M."/>
            <person name="Numata K."/>
            <person name="Arakawa K."/>
        </authorList>
    </citation>
    <scope>NUCLEOTIDE SEQUENCE</scope>
</reference>
<feature type="compositionally biased region" description="Basic and acidic residues" evidence="1">
    <location>
        <begin position="49"/>
        <end position="61"/>
    </location>
</feature>
<accession>A0A8X6SED7</accession>
<evidence type="ECO:0000313" key="2">
    <source>
        <dbReference type="EMBL" id="GFY12059.1"/>
    </source>
</evidence>
<feature type="compositionally biased region" description="Polar residues" evidence="1">
    <location>
        <begin position="92"/>
        <end position="106"/>
    </location>
</feature>